<proteinExistence type="predicted"/>
<dbReference type="Proteomes" id="UP001151760">
    <property type="component" value="Unassembled WGS sequence"/>
</dbReference>
<reference evidence="1" key="1">
    <citation type="journal article" date="2022" name="Int. J. Mol. Sci.">
        <title>Draft Genome of Tanacetum Coccineum: Genomic Comparison of Closely Related Tanacetum-Family Plants.</title>
        <authorList>
            <person name="Yamashiro T."/>
            <person name="Shiraishi A."/>
            <person name="Nakayama K."/>
            <person name="Satake H."/>
        </authorList>
    </citation>
    <scope>NUCLEOTIDE SEQUENCE</scope>
</reference>
<reference evidence="1" key="2">
    <citation type="submission" date="2022-01" db="EMBL/GenBank/DDBJ databases">
        <authorList>
            <person name="Yamashiro T."/>
            <person name="Shiraishi A."/>
            <person name="Satake H."/>
            <person name="Nakayama K."/>
        </authorList>
    </citation>
    <scope>NUCLEOTIDE SEQUENCE</scope>
</reference>
<keyword evidence="2" id="KW-1185">Reference proteome</keyword>
<gene>
    <name evidence="1" type="ORF">Tco_1005616</name>
</gene>
<accession>A0ABQ5FFQ0</accession>
<comment type="caution">
    <text evidence="1">The sequence shown here is derived from an EMBL/GenBank/DDBJ whole genome shotgun (WGS) entry which is preliminary data.</text>
</comment>
<dbReference type="EMBL" id="BQNB010017344">
    <property type="protein sequence ID" value="GJT62083.1"/>
    <property type="molecule type" value="Genomic_DNA"/>
</dbReference>
<evidence type="ECO:0000313" key="2">
    <source>
        <dbReference type="Proteomes" id="UP001151760"/>
    </source>
</evidence>
<organism evidence="1 2">
    <name type="scientific">Tanacetum coccineum</name>
    <dbReference type="NCBI Taxonomy" id="301880"/>
    <lineage>
        <taxon>Eukaryota</taxon>
        <taxon>Viridiplantae</taxon>
        <taxon>Streptophyta</taxon>
        <taxon>Embryophyta</taxon>
        <taxon>Tracheophyta</taxon>
        <taxon>Spermatophyta</taxon>
        <taxon>Magnoliopsida</taxon>
        <taxon>eudicotyledons</taxon>
        <taxon>Gunneridae</taxon>
        <taxon>Pentapetalae</taxon>
        <taxon>asterids</taxon>
        <taxon>campanulids</taxon>
        <taxon>Asterales</taxon>
        <taxon>Asteraceae</taxon>
        <taxon>Asteroideae</taxon>
        <taxon>Anthemideae</taxon>
        <taxon>Anthemidinae</taxon>
        <taxon>Tanacetum</taxon>
    </lineage>
</organism>
<sequence length="307" mass="34238">MYLSLLVKDEAVNEEMDDSLEKAVTTATGLEAEQVNGKIDKTQSKATLNKSSSSVTTLGSGLRRQETMRDSIAQTRSENVSKLSNDPLLVRGNTLQVCEDLTITLEESDRILCTTLQSRVLALETTKTTQATKIASLKKRVKKLERRHGLKRLYKVGSSKRVESSKYEGLGEEDASKQGRIADIDANEDIYLLLAELKNAKSKATTITTTPTLTTTTVTTTITAISTRPRAKRIVFHDQEQAPAPTVSSQQPSQVKVQDKVKGKMVEQEPMKKMFKKELLRLDKELALQGNKLKIEEEEKCLQRKKL</sequence>
<name>A0ABQ5FFQ0_9ASTR</name>
<protein>
    <submittedName>
        <fullName evidence="1">Uncharacterized protein</fullName>
    </submittedName>
</protein>
<evidence type="ECO:0000313" key="1">
    <source>
        <dbReference type="EMBL" id="GJT62083.1"/>
    </source>
</evidence>